<comment type="caution">
    <text evidence="7">The sequence shown here is derived from an EMBL/GenBank/DDBJ whole genome shotgun (WGS) entry which is preliminary data.</text>
</comment>
<keyword evidence="5" id="KW-0143">Chaperone</keyword>
<comment type="subcellular location">
    <subcellularLocation>
        <location evidence="1 6">Cytoplasm</location>
        <location evidence="1 6">Cytosol</location>
    </subcellularLocation>
</comment>
<evidence type="ECO:0000256" key="6">
    <source>
        <dbReference type="PIRNR" id="PIRNR039090"/>
    </source>
</evidence>
<keyword evidence="7" id="KW-0969">Cilium</keyword>
<evidence type="ECO:0000313" key="7">
    <source>
        <dbReference type="EMBL" id="PKF73085.1"/>
    </source>
</evidence>
<keyword evidence="7" id="KW-0282">Flagellum</keyword>
<dbReference type="PANTHER" id="PTHR34773">
    <property type="entry name" value="FLAGELLAR SECRETION CHAPERONE FLIS"/>
    <property type="match status" value="1"/>
</dbReference>
<protein>
    <recommendedName>
        <fullName evidence="6">Flagellar secretion chaperone FliS</fullName>
    </recommendedName>
</protein>
<dbReference type="GO" id="GO:0044780">
    <property type="term" value="P:bacterial-type flagellum assembly"/>
    <property type="evidence" value="ECO:0007669"/>
    <property type="project" value="InterPro"/>
</dbReference>
<sequence>MNAMAALKQYQTVNTQAQVFDASPHRLIQMLMEGGLSRLAQAKGAMERDQVALKGELLGKAIAIIGGLREGLDLRQGGELAANLDSLYEYMSSRLLQANRSNDVAIIDEVAGLLREVKSGWDGIANQI</sequence>
<dbReference type="InterPro" id="IPR036584">
    <property type="entry name" value="FliS_sf"/>
</dbReference>
<dbReference type="PANTHER" id="PTHR34773:SF1">
    <property type="entry name" value="FLAGELLAR SECRETION CHAPERONE FLIS"/>
    <property type="match status" value="1"/>
</dbReference>
<evidence type="ECO:0000256" key="3">
    <source>
        <dbReference type="ARBA" id="ARBA00022490"/>
    </source>
</evidence>
<evidence type="ECO:0000256" key="1">
    <source>
        <dbReference type="ARBA" id="ARBA00004514"/>
    </source>
</evidence>
<accession>A0A2I0CU93</accession>
<dbReference type="RefSeq" id="WP_101192448.1">
    <property type="nucleotide sequence ID" value="NZ_PIYS01000002.1"/>
</dbReference>
<dbReference type="Gene3D" id="1.20.120.340">
    <property type="entry name" value="Flagellar protein FliS"/>
    <property type="match status" value="1"/>
</dbReference>
<evidence type="ECO:0000256" key="4">
    <source>
        <dbReference type="ARBA" id="ARBA00022795"/>
    </source>
</evidence>
<dbReference type="Proteomes" id="UP000242861">
    <property type="component" value="Unassembled WGS sequence"/>
</dbReference>
<reference evidence="8" key="1">
    <citation type="submission" date="2017-12" db="EMBL/GenBank/DDBJ databases">
        <authorList>
            <person name="Yu X.-Y."/>
        </authorList>
    </citation>
    <scope>NUCLEOTIDE SEQUENCE [LARGE SCALE GENOMIC DNA]</scope>
    <source>
        <strain evidence="8">ZYSR67-Z</strain>
    </source>
</reference>
<dbReference type="NCBIfam" id="TIGR00208">
    <property type="entry name" value="fliS"/>
    <property type="match status" value="1"/>
</dbReference>
<name>A0A2I0CU93_9PSED</name>
<evidence type="ECO:0000256" key="5">
    <source>
        <dbReference type="ARBA" id="ARBA00023186"/>
    </source>
</evidence>
<evidence type="ECO:0000256" key="2">
    <source>
        <dbReference type="ARBA" id="ARBA00008787"/>
    </source>
</evidence>
<comment type="similarity">
    <text evidence="2 6">Belongs to the FliS family.</text>
</comment>
<dbReference type="CDD" id="cd16098">
    <property type="entry name" value="FliS"/>
    <property type="match status" value="1"/>
</dbReference>
<keyword evidence="7" id="KW-0966">Cell projection</keyword>
<keyword evidence="3 6" id="KW-0963">Cytoplasm</keyword>
<dbReference type="InterPro" id="IPR003713">
    <property type="entry name" value="FliS"/>
</dbReference>
<proteinExistence type="inferred from homology"/>
<gene>
    <name evidence="7" type="ORF">CW360_01080</name>
</gene>
<dbReference type="GO" id="GO:0071973">
    <property type="term" value="P:bacterial-type flagellum-dependent cell motility"/>
    <property type="evidence" value="ECO:0007669"/>
    <property type="project" value="TreeGrafter"/>
</dbReference>
<evidence type="ECO:0000313" key="8">
    <source>
        <dbReference type="Proteomes" id="UP000242861"/>
    </source>
</evidence>
<dbReference type="GO" id="GO:0005829">
    <property type="term" value="C:cytosol"/>
    <property type="evidence" value="ECO:0007669"/>
    <property type="project" value="UniProtKB-SubCell"/>
</dbReference>
<keyword evidence="4 6" id="KW-1005">Bacterial flagellum biogenesis</keyword>
<dbReference type="AlphaFoldDB" id="A0A2I0CU93"/>
<organism evidence="7 8">
    <name type="scientific">Pseudomonas fluvialis</name>
    <dbReference type="NCBI Taxonomy" id="1793966"/>
    <lineage>
        <taxon>Bacteria</taxon>
        <taxon>Pseudomonadati</taxon>
        <taxon>Pseudomonadota</taxon>
        <taxon>Gammaproteobacteria</taxon>
        <taxon>Pseudomonadales</taxon>
        <taxon>Pseudomonadaceae</taxon>
        <taxon>Pseudomonas</taxon>
    </lineage>
</organism>
<dbReference type="SUPFAM" id="SSF101116">
    <property type="entry name" value="Flagellar export chaperone FliS"/>
    <property type="match status" value="1"/>
</dbReference>
<dbReference type="Pfam" id="PF02561">
    <property type="entry name" value="FliS"/>
    <property type="match status" value="1"/>
</dbReference>
<dbReference type="PIRSF" id="PIRSF039090">
    <property type="entry name" value="Flis"/>
    <property type="match status" value="1"/>
</dbReference>
<dbReference type="EMBL" id="PIYS01000002">
    <property type="protein sequence ID" value="PKF73085.1"/>
    <property type="molecule type" value="Genomic_DNA"/>
</dbReference>